<dbReference type="EMBL" id="VSSQ01128821">
    <property type="protein sequence ID" value="MPN57371.1"/>
    <property type="molecule type" value="Genomic_DNA"/>
</dbReference>
<accession>A0A645J1A3</accession>
<gene>
    <name evidence="1" type="ORF">SDC9_205065</name>
</gene>
<reference evidence="1" key="1">
    <citation type="submission" date="2019-08" db="EMBL/GenBank/DDBJ databases">
        <authorList>
            <person name="Kucharzyk K."/>
            <person name="Murdoch R.W."/>
            <person name="Higgins S."/>
            <person name="Loffler F."/>
        </authorList>
    </citation>
    <scope>NUCLEOTIDE SEQUENCE</scope>
</reference>
<sequence>MNLYVFAYVVIQIGGRIGKRCEDDNLLIALVDRVLDFSFKDFEKLLKLTVMLRRNVGNHEVEQFQYVCISYQTVTPGFVIHICKVDLNLSSD</sequence>
<evidence type="ECO:0000313" key="1">
    <source>
        <dbReference type="EMBL" id="MPN57371.1"/>
    </source>
</evidence>
<proteinExistence type="predicted"/>
<organism evidence="1">
    <name type="scientific">bioreactor metagenome</name>
    <dbReference type="NCBI Taxonomy" id="1076179"/>
    <lineage>
        <taxon>unclassified sequences</taxon>
        <taxon>metagenomes</taxon>
        <taxon>ecological metagenomes</taxon>
    </lineage>
</organism>
<comment type="caution">
    <text evidence="1">The sequence shown here is derived from an EMBL/GenBank/DDBJ whole genome shotgun (WGS) entry which is preliminary data.</text>
</comment>
<name>A0A645J1A3_9ZZZZ</name>
<protein>
    <submittedName>
        <fullName evidence="1">Uncharacterized protein</fullName>
    </submittedName>
</protein>
<dbReference type="AlphaFoldDB" id="A0A645J1A3"/>